<proteinExistence type="predicted"/>
<dbReference type="RefSeq" id="WP_193124632.1">
    <property type="nucleotide sequence ID" value="NZ_JADBGI010000033.1"/>
</dbReference>
<accession>A0ABR9PDY8</accession>
<evidence type="ECO:0000256" key="1">
    <source>
        <dbReference type="SAM" id="MobiDB-lite"/>
    </source>
</evidence>
<feature type="compositionally biased region" description="Acidic residues" evidence="1">
    <location>
        <begin position="44"/>
        <end position="60"/>
    </location>
</feature>
<evidence type="ECO:0000313" key="3">
    <source>
        <dbReference type="EMBL" id="MBE3002041.1"/>
    </source>
</evidence>
<feature type="chain" id="PRO_5045204061" description="DUF3558 domain-containing protein" evidence="2">
    <location>
        <begin position="29"/>
        <end position="233"/>
    </location>
</feature>
<evidence type="ECO:0000313" key="4">
    <source>
        <dbReference type="Proteomes" id="UP000806528"/>
    </source>
</evidence>
<sequence length="233" mass="25039">MTRALTPLPALPTVAGGLALALMLSACGGGDDAEQEPDTAAAEADGEQDGQDGQEQDVELVDPMQLFPEDLCDVLSDELYDDLLDEDGSRSLDQTDNGVPDEETLERGHLRGTCLSVATDMDPAQSYSVTYSLEIDEDLQVNDPGVLPVEEDEADPSIDLGERASAEFEDDGTGVDLNVLDGQSHVQVKYRIIGAEPDGEGDYQPSAMAEEDELFELAERVAEEIFAEIDSNR</sequence>
<dbReference type="Proteomes" id="UP000806528">
    <property type="component" value="Unassembled WGS sequence"/>
</dbReference>
<dbReference type="EMBL" id="JADBGI010000033">
    <property type="protein sequence ID" value="MBE3002041.1"/>
    <property type="molecule type" value="Genomic_DNA"/>
</dbReference>
<gene>
    <name evidence="3" type="ORF">IDM40_25570</name>
</gene>
<evidence type="ECO:0008006" key="5">
    <source>
        <dbReference type="Google" id="ProtNLM"/>
    </source>
</evidence>
<feature type="region of interest" description="Disordered" evidence="1">
    <location>
        <begin position="29"/>
        <end position="61"/>
    </location>
</feature>
<evidence type="ECO:0000256" key="2">
    <source>
        <dbReference type="SAM" id="SignalP"/>
    </source>
</evidence>
<keyword evidence="2" id="KW-0732">Signal</keyword>
<protein>
    <recommendedName>
        <fullName evidence="5">DUF3558 domain-containing protein</fullName>
    </recommendedName>
</protein>
<dbReference type="PROSITE" id="PS51257">
    <property type="entry name" value="PROKAR_LIPOPROTEIN"/>
    <property type="match status" value="1"/>
</dbReference>
<comment type="caution">
    <text evidence="3">The sequence shown here is derived from an EMBL/GenBank/DDBJ whole genome shotgun (WGS) entry which is preliminary data.</text>
</comment>
<name>A0ABR9PDY8_9ACTN</name>
<keyword evidence="4" id="KW-1185">Reference proteome</keyword>
<organism evidence="3 4">
    <name type="scientific">Nocardiopsis coralli</name>
    <dbReference type="NCBI Taxonomy" id="2772213"/>
    <lineage>
        <taxon>Bacteria</taxon>
        <taxon>Bacillati</taxon>
        <taxon>Actinomycetota</taxon>
        <taxon>Actinomycetes</taxon>
        <taxon>Streptosporangiales</taxon>
        <taxon>Nocardiopsidaceae</taxon>
        <taxon>Nocardiopsis</taxon>
    </lineage>
</organism>
<feature type="signal peptide" evidence="2">
    <location>
        <begin position="1"/>
        <end position="28"/>
    </location>
</feature>
<reference evidence="3 4" key="1">
    <citation type="submission" date="2020-09" db="EMBL/GenBank/DDBJ databases">
        <title>Diversity and distribution of actinomycetes associated with coral in the coast of Hainan.</title>
        <authorList>
            <person name="Li F."/>
        </authorList>
    </citation>
    <scope>NUCLEOTIDE SEQUENCE [LARGE SCALE GENOMIC DNA]</scope>
    <source>
        <strain evidence="3 4">HNM0947</strain>
    </source>
</reference>